<reference evidence="1" key="3">
    <citation type="submission" date="2025-09" db="UniProtKB">
        <authorList>
            <consortium name="Ensembl"/>
        </authorList>
    </citation>
    <scope>IDENTIFICATION</scope>
    <source>
        <strain evidence="1">Thoroughbred</strain>
    </source>
</reference>
<keyword evidence="2" id="KW-1185">Reference proteome</keyword>
<dbReference type="Ensembl" id="ENSECAT00000102948.1">
    <property type="protein sequence ID" value="ENSECAP00000088052.1"/>
    <property type="gene ID" value="ENSECAG00000049883.1"/>
</dbReference>
<name>A0A9L0TNX5_HORSE</name>
<dbReference type="Proteomes" id="UP000002281">
    <property type="component" value="Unplaced"/>
</dbReference>
<protein>
    <submittedName>
        <fullName evidence="1">Uncharacterized protein</fullName>
    </submittedName>
</protein>
<organism evidence="1 2">
    <name type="scientific">Equus caballus</name>
    <name type="common">Horse</name>
    <dbReference type="NCBI Taxonomy" id="9796"/>
    <lineage>
        <taxon>Eukaryota</taxon>
        <taxon>Metazoa</taxon>
        <taxon>Chordata</taxon>
        <taxon>Craniata</taxon>
        <taxon>Vertebrata</taxon>
        <taxon>Euteleostomi</taxon>
        <taxon>Mammalia</taxon>
        <taxon>Eutheria</taxon>
        <taxon>Laurasiatheria</taxon>
        <taxon>Perissodactyla</taxon>
        <taxon>Equidae</taxon>
        <taxon>Equus</taxon>
    </lineage>
</organism>
<dbReference type="AlphaFoldDB" id="A0A9L0TNX5"/>
<reference evidence="1" key="1">
    <citation type="journal article" date="2009" name="Science">
        <title>Genome sequence, comparative analysis, and population genetics of the domestic horse.</title>
        <authorList>
            <consortium name="Broad Institute Genome Sequencing Platform"/>
            <consortium name="Broad Institute Whole Genome Assembly Team"/>
            <person name="Wade C.M."/>
            <person name="Giulotto E."/>
            <person name="Sigurdsson S."/>
            <person name="Zoli M."/>
            <person name="Gnerre S."/>
            <person name="Imsland F."/>
            <person name="Lear T.L."/>
            <person name="Adelson D.L."/>
            <person name="Bailey E."/>
            <person name="Bellone R.R."/>
            <person name="Bloecker H."/>
            <person name="Distl O."/>
            <person name="Edgar R.C."/>
            <person name="Garber M."/>
            <person name="Leeb T."/>
            <person name="Mauceli E."/>
            <person name="MacLeod J.N."/>
            <person name="Penedo M.C.T."/>
            <person name="Raison J.M."/>
            <person name="Sharpe T."/>
            <person name="Vogel J."/>
            <person name="Andersson L."/>
            <person name="Antczak D.F."/>
            <person name="Biagi T."/>
            <person name="Binns M.M."/>
            <person name="Chowdhary B.P."/>
            <person name="Coleman S.J."/>
            <person name="Della Valle G."/>
            <person name="Fryc S."/>
            <person name="Guerin G."/>
            <person name="Hasegawa T."/>
            <person name="Hill E.W."/>
            <person name="Jurka J."/>
            <person name="Kiialainen A."/>
            <person name="Lindgren G."/>
            <person name="Liu J."/>
            <person name="Magnani E."/>
            <person name="Mickelson J.R."/>
            <person name="Murray J."/>
            <person name="Nergadze S.G."/>
            <person name="Onofrio R."/>
            <person name="Pedroni S."/>
            <person name="Piras M.F."/>
            <person name="Raudsepp T."/>
            <person name="Rocchi M."/>
            <person name="Roeed K.H."/>
            <person name="Ryder O.A."/>
            <person name="Searle S."/>
            <person name="Skow L."/>
            <person name="Swinburne J.E."/>
            <person name="Syvaenen A.C."/>
            <person name="Tozaki T."/>
            <person name="Valberg S.J."/>
            <person name="Vaudin M."/>
            <person name="White J.R."/>
            <person name="Zody M.C."/>
            <person name="Lander E.S."/>
            <person name="Lindblad-Toh K."/>
        </authorList>
    </citation>
    <scope>NUCLEOTIDE SEQUENCE [LARGE SCALE GENOMIC DNA]</scope>
    <source>
        <strain evidence="1">Thoroughbred</strain>
    </source>
</reference>
<reference evidence="1" key="2">
    <citation type="submission" date="2025-08" db="UniProtKB">
        <authorList>
            <consortium name="Ensembl"/>
        </authorList>
    </citation>
    <scope>IDENTIFICATION</scope>
    <source>
        <strain evidence="1">Thoroughbred</strain>
    </source>
</reference>
<sequence>IIKAVCEKPTANIIFNGTRLKAFRLKLRIRKRCLLSPLLFNIVLEFLVKATRKEKEIKGIQTGKEEEIAKTVSFTVASKRIK</sequence>
<accession>A0A9L0TNX5</accession>
<proteinExistence type="predicted"/>
<dbReference type="GeneTree" id="ENSGT00950000185060"/>
<evidence type="ECO:0000313" key="1">
    <source>
        <dbReference type="Ensembl" id="ENSECAP00000088052.1"/>
    </source>
</evidence>
<evidence type="ECO:0000313" key="2">
    <source>
        <dbReference type="Proteomes" id="UP000002281"/>
    </source>
</evidence>